<dbReference type="InterPro" id="IPR031322">
    <property type="entry name" value="Shikimate/glucono_kinase"/>
</dbReference>
<evidence type="ECO:0000256" key="8">
    <source>
        <dbReference type="ARBA" id="ARBA00023064"/>
    </source>
</evidence>
<evidence type="ECO:0000256" key="3">
    <source>
        <dbReference type="ARBA" id="ARBA00012054"/>
    </source>
</evidence>
<keyword evidence="5 10" id="KW-0547">Nucleotide-binding</keyword>
<evidence type="ECO:0000256" key="6">
    <source>
        <dbReference type="ARBA" id="ARBA00022777"/>
    </source>
</evidence>
<dbReference type="CDD" id="cd02021">
    <property type="entry name" value="GntK"/>
    <property type="match status" value="1"/>
</dbReference>
<evidence type="ECO:0000256" key="7">
    <source>
        <dbReference type="ARBA" id="ARBA00022840"/>
    </source>
</evidence>
<comment type="pathway">
    <text evidence="1">Carbohydrate acid metabolism.</text>
</comment>
<dbReference type="GO" id="GO:0046316">
    <property type="term" value="F:gluconokinase activity"/>
    <property type="evidence" value="ECO:0007669"/>
    <property type="project" value="UniProtKB-EC"/>
</dbReference>
<dbReference type="Proteomes" id="UP000269154">
    <property type="component" value="Unassembled WGS sequence"/>
</dbReference>
<accession>A0A3N6NWN4</accession>
<dbReference type="RefSeq" id="WP_124143786.1">
    <property type="nucleotide sequence ID" value="NZ_CAWOKI010000366.1"/>
</dbReference>
<protein>
    <recommendedName>
        <fullName evidence="3 10">Gluconokinase</fullName>
        <ecNumber evidence="3 10">2.7.1.12</ecNumber>
    </recommendedName>
</protein>
<dbReference type="PRINTS" id="PR01100">
    <property type="entry name" value="SHIKIMTKNASE"/>
</dbReference>
<sequence>MIIIIMGVSGSGKSTIGKLLAKSLGYEFYDADSFHSQANIKKMSSGNPLNDADRIPWLVEMRNAIEQWLENNKNIILACSALKKAYRHLLIKDSQNIKLVYLKGSFDLFAQRLKERENHFMKVEMLRSQFDDLEEPEEAIIIDIDAVKSPEDIINYIRNSL</sequence>
<organism evidence="11 12">
    <name type="scientific">Okeania hirsuta</name>
    <dbReference type="NCBI Taxonomy" id="1458930"/>
    <lineage>
        <taxon>Bacteria</taxon>
        <taxon>Bacillati</taxon>
        <taxon>Cyanobacteriota</taxon>
        <taxon>Cyanophyceae</taxon>
        <taxon>Oscillatoriophycideae</taxon>
        <taxon>Oscillatoriales</taxon>
        <taxon>Microcoleaceae</taxon>
        <taxon>Okeania</taxon>
    </lineage>
</organism>
<dbReference type="InterPro" id="IPR027417">
    <property type="entry name" value="P-loop_NTPase"/>
</dbReference>
<dbReference type="OrthoDB" id="9800332at2"/>
<keyword evidence="6 10" id="KW-0418">Kinase</keyword>
<dbReference type="GO" id="GO:0005524">
    <property type="term" value="F:ATP binding"/>
    <property type="evidence" value="ECO:0007669"/>
    <property type="project" value="UniProtKB-KW"/>
</dbReference>
<keyword evidence="7 10" id="KW-0067">ATP-binding</keyword>
<gene>
    <name evidence="11" type="ORF">D5R40_14665</name>
</gene>
<keyword evidence="4 10" id="KW-0808">Transferase</keyword>
<evidence type="ECO:0000313" key="11">
    <source>
        <dbReference type="EMBL" id="RQH42277.1"/>
    </source>
</evidence>
<dbReference type="PANTHER" id="PTHR43442:SF3">
    <property type="entry name" value="GLUCONOKINASE-RELATED"/>
    <property type="match status" value="1"/>
</dbReference>
<dbReference type="EC" id="2.7.1.12" evidence="3 10"/>
<evidence type="ECO:0000256" key="4">
    <source>
        <dbReference type="ARBA" id="ARBA00022679"/>
    </source>
</evidence>
<evidence type="ECO:0000256" key="9">
    <source>
        <dbReference type="ARBA" id="ARBA00048090"/>
    </source>
</evidence>
<comment type="similarity">
    <text evidence="2 10">Belongs to the gluconokinase GntK/GntV family.</text>
</comment>
<keyword evidence="8" id="KW-0311">Gluconate utilization</keyword>
<comment type="catalytic activity">
    <reaction evidence="9 10">
        <text>D-gluconate + ATP = 6-phospho-D-gluconate + ADP + H(+)</text>
        <dbReference type="Rhea" id="RHEA:19433"/>
        <dbReference type="ChEBI" id="CHEBI:15378"/>
        <dbReference type="ChEBI" id="CHEBI:18391"/>
        <dbReference type="ChEBI" id="CHEBI:30616"/>
        <dbReference type="ChEBI" id="CHEBI:58759"/>
        <dbReference type="ChEBI" id="CHEBI:456216"/>
        <dbReference type="EC" id="2.7.1.12"/>
    </reaction>
</comment>
<dbReference type="Pfam" id="PF01202">
    <property type="entry name" value="SKI"/>
    <property type="match status" value="1"/>
</dbReference>
<dbReference type="NCBIfam" id="TIGR01313">
    <property type="entry name" value="therm_gnt_kin"/>
    <property type="match status" value="1"/>
</dbReference>
<evidence type="ECO:0000256" key="1">
    <source>
        <dbReference type="ARBA" id="ARBA00004761"/>
    </source>
</evidence>
<proteinExistence type="inferred from homology"/>
<dbReference type="PANTHER" id="PTHR43442">
    <property type="entry name" value="GLUCONOKINASE-RELATED"/>
    <property type="match status" value="1"/>
</dbReference>
<dbReference type="InterPro" id="IPR006001">
    <property type="entry name" value="Therm_gnt_kin"/>
</dbReference>
<evidence type="ECO:0000256" key="2">
    <source>
        <dbReference type="ARBA" id="ARBA00008420"/>
    </source>
</evidence>
<evidence type="ECO:0000256" key="5">
    <source>
        <dbReference type="ARBA" id="ARBA00022741"/>
    </source>
</evidence>
<name>A0A3N6NWN4_9CYAN</name>
<evidence type="ECO:0000313" key="12">
    <source>
        <dbReference type="Proteomes" id="UP000269154"/>
    </source>
</evidence>
<dbReference type="EMBL" id="RCBY01000074">
    <property type="protein sequence ID" value="RQH42277.1"/>
    <property type="molecule type" value="Genomic_DNA"/>
</dbReference>
<dbReference type="SUPFAM" id="SSF52540">
    <property type="entry name" value="P-loop containing nucleoside triphosphate hydrolases"/>
    <property type="match status" value="1"/>
</dbReference>
<dbReference type="GO" id="GO:0005737">
    <property type="term" value="C:cytoplasm"/>
    <property type="evidence" value="ECO:0007669"/>
    <property type="project" value="TreeGrafter"/>
</dbReference>
<keyword evidence="12" id="KW-1185">Reference proteome</keyword>
<dbReference type="Gene3D" id="3.40.50.300">
    <property type="entry name" value="P-loop containing nucleotide triphosphate hydrolases"/>
    <property type="match status" value="1"/>
</dbReference>
<comment type="caution">
    <text evidence="11">The sequence shown here is derived from an EMBL/GenBank/DDBJ whole genome shotgun (WGS) entry which is preliminary data.</text>
</comment>
<dbReference type="GO" id="GO:0019521">
    <property type="term" value="P:D-gluconate metabolic process"/>
    <property type="evidence" value="ECO:0007669"/>
    <property type="project" value="UniProtKB-KW"/>
</dbReference>
<dbReference type="AlphaFoldDB" id="A0A3N6NWN4"/>
<reference evidence="11 12" key="1">
    <citation type="journal article" date="2018" name="ACS Chem. Biol.">
        <title>Ketoreductase domain dysfunction expands chemodiversity: malyngamide biosynthesis in the cyanobacterium Okeania hirsuta.</title>
        <authorList>
            <person name="Moss N.A."/>
            <person name="Leao T."/>
            <person name="Rankin M."/>
            <person name="McCullough T.M."/>
            <person name="Qu P."/>
            <person name="Korobeynikov A."/>
            <person name="Smith J.L."/>
            <person name="Gerwick L."/>
            <person name="Gerwick W.H."/>
        </authorList>
    </citation>
    <scope>NUCLEOTIDE SEQUENCE [LARGE SCALE GENOMIC DNA]</scope>
    <source>
        <strain evidence="11 12">PAB10Feb10-1</strain>
    </source>
</reference>
<evidence type="ECO:0000256" key="10">
    <source>
        <dbReference type="RuleBase" id="RU363066"/>
    </source>
</evidence>
<dbReference type="FunFam" id="3.40.50.300:FF:000522">
    <property type="entry name" value="Gluconokinase"/>
    <property type="match status" value="1"/>
</dbReference>